<name>A0A6J7JI08_9ZZZZ</name>
<dbReference type="GO" id="GO:0016747">
    <property type="term" value="F:acyltransferase activity, transferring groups other than amino-acyl groups"/>
    <property type="evidence" value="ECO:0007669"/>
    <property type="project" value="InterPro"/>
</dbReference>
<evidence type="ECO:0000259" key="3">
    <source>
        <dbReference type="PROSITE" id="PS51186"/>
    </source>
</evidence>
<sequence>MTDGPPVELRGALVRLRPVARADVPVLRGFLDEPAVGRWWPPPPVGEDFPFDEPDRVVLAVEADGAVAGLVQFAEEFEPDYRHASIDLFLGTAFHGRGLGPDVLRTVVRHLVVDRGHHRITIDPAVANERAVAAYRRVGFRDVGVLREHELDHATGTWRDGLLMDLLARDLGLTPGPVRRG</sequence>
<protein>
    <submittedName>
        <fullName evidence="4">Unannotated protein</fullName>
    </submittedName>
</protein>
<evidence type="ECO:0000256" key="2">
    <source>
        <dbReference type="ARBA" id="ARBA00023315"/>
    </source>
</evidence>
<dbReference type="InterPro" id="IPR050832">
    <property type="entry name" value="Bact_Acetyltransf"/>
</dbReference>
<dbReference type="InterPro" id="IPR000182">
    <property type="entry name" value="GNAT_dom"/>
</dbReference>
<gene>
    <name evidence="4" type="ORF">UFOPK3564_03065</name>
</gene>
<dbReference type="AlphaFoldDB" id="A0A6J7JI08"/>
<dbReference type="EMBL" id="CAFBMK010000262">
    <property type="protein sequence ID" value="CAB4943100.1"/>
    <property type="molecule type" value="Genomic_DNA"/>
</dbReference>
<dbReference type="PANTHER" id="PTHR43877">
    <property type="entry name" value="AMINOALKYLPHOSPHONATE N-ACETYLTRANSFERASE-RELATED-RELATED"/>
    <property type="match status" value="1"/>
</dbReference>
<dbReference type="SUPFAM" id="SSF55729">
    <property type="entry name" value="Acyl-CoA N-acyltransferases (Nat)"/>
    <property type="match status" value="1"/>
</dbReference>
<dbReference type="InterPro" id="IPR016181">
    <property type="entry name" value="Acyl_CoA_acyltransferase"/>
</dbReference>
<keyword evidence="2" id="KW-0012">Acyltransferase</keyword>
<evidence type="ECO:0000313" key="4">
    <source>
        <dbReference type="EMBL" id="CAB4943100.1"/>
    </source>
</evidence>
<feature type="domain" description="N-acetyltransferase" evidence="3">
    <location>
        <begin position="14"/>
        <end position="169"/>
    </location>
</feature>
<reference evidence="4" key="1">
    <citation type="submission" date="2020-05" db="EMBL/GenBank/DDBJ databases">
        <authorList>
            <person name="Chiriac C."/>
            <person name="Salcher M."/>
            <person name="Ghai R."/>
            <person name="Kavagutti S V."/>
        </authorList>
    </citation>
    <scope>NUCLEOTIDE SEQUENCE</scope>
</reference>
<evidence type="ECO:0000256" key="1">
    <source>
        <dbReference type="ARBA" id="ARBA00022679"/>
    </source>
</evidence>
<keyword evidence="1" id="KW-0808">Transferase</keyword>
<proteinExistence type="predicted"/>
<dbReference type="PROSITE" id="PS51186">
    <property type="entry name" value="GNAT"/>
    <property type="match status" value="1"/>
</dbReference>
<dbReference type="Pfam" id="PF00583">
    <property type="entry name" value="Acetyltransf_1"/>
    <property type="match status" value="1"/>
</dbReference>
<dbReference type="Gene3D" id="3.40.630.30">
    <property type="match status" value="1"/>
</dbReference>
<accession>A0A6J7JI08</accession>
<dbReference type="PANTHER" id="PTHR43877:SF2">
    <property type="entry name" value="AMINOALKYLPHOSPHONATE N-ACETYLTRANSFERASE-RELATED"/>
    <property type="match status" value="1"/>
</dbReference>
<organism evidence="4">
    <name type="scientific">freshwater metagenome</name>
    <dbReference type="NCBI Taxonomy" id="449393"/>
    <lineage>
        <taxon>unclassified sequences</taxon>
        <taxon>metagenomes</taxon>
        <taxon>ecological metagenomes</taxon>
    </lineage>
</organism>